<reference evidence="8" key="1">
    <citation type="submission" date="2021-03" db="EMBL/GenBank/DDBJ databases">
        <title>Identification and antibiotic profiling of Wohlfahrtiimonas chitiniclastica, an underestimated human pathogen.</title>
        <authorList>
            <person name="Kopf A."/>
            <person name="Bunk B."/>
            <person name="Coldewey S."/>
            <person name="Gunzer F."/>
            <person name="Riedel T."/>
            <person name="Schroettner P."/>
        </authorList>
    </citation>
    <scope>NUCLEOTIDE SEQUENCE</scope>
    <source>
        <strain evidence="8">DSM 100917</strain>
    </source>
</reference>
<evidence type="ECO:0000256" key="1">
    <source>
        <dbReference type="ARBA" id="ARBA00004571"/>
    </source>
</evidence>
<dbReference type="PANTHER" id="PTHR35892:SF2">
    <property type="entry name" value="OUTER MEMBRANE PROTEIN PAGN"/>
    <property type="match status" value="1"/>
</dbReference>
<keyword evidence="3" id="KW-0812">Transmembrane</keyword>
<protein>
    <submittedName>
        <fullName evidence="8">Porin family protein</fullName>
    </submittedName>
</protein>
<evidence type="ECO:0000259" key="7">
    <source>
        <dbReference type="Pfam" id="PF13505"/>
    </source>
</evidence>
<dbReference type="InterPro" id="IPR051723">
    <property type="entry name" value="Bact_OM_Invasion-Related"/>
</dbReference>
<proteinExistence type="predicted"/>
<feature type="chain" id="PRO_5044199550" evidence="6">
    <location>
        <begin position="21"/>
        <end position="240"/>
    </location>
</feature>
<name>A0AB35BZR9_9GAMM</name>
<dbReference type="Pfam" id="PF13505">
    <property type="entry name" value="OMP_b-brl"/>
    <property type="match status" value="1"/>
</dbReference>
<dbReference type="SUPFAM" id="SSF56925">
    <property type="entry name" value="OMPA-like"/>
    <property type="match status" value="1"/>
</dbReference>
<evidence type="ECO:0000256" key="3">
    <source>
        <dbReference type="ARBA" id="ARBA00022692"/>
    </source>
</evidence>
<evidence type="ECO:0000313" key="9">
    <source>
        <dbReference type="Proteomes" id="UP000680020"/>
    </source>
</evidence>
<dbReference type="Proteomes" id="UP000680020">
    <property type="component" value="Unassembled WGS sequence"/>
</dbReference>
<dbReference type="EMBL" id="JAGIBU010000009">
    <property type="protein sequence ID" value="MBS7825264.1"/>
    <property type="molecule type" value="Genomic_DNA"/>
</dbReference>
<gene>
    <name evidence="8" type="ORF">J7561_08620</name>
</gene>
<evidence type="ECO:0000256" key="2">
    <source>
        <dbReference type="ARBA" id="ARBA00022452"/>
    </source>
</evidence>
<keyword evidence="2" id="KW-1134">Transmembrane beta strand</keyword>
<dbReference type="PANTHER" id="PTHR35892">
    <property type="entry name" value="OUTER MEMBRANE PROTEIN PAGN-RELATED"/>
    <property type="match status" value="1"/>
</dbReference>
<evidence type="ECO:0000256" key="6">
    <source>
        <dbReference type="SAM" id="SignalP"/>
    </source>
</evidence>
<dbReference type="GO" id="GO:0009279">
    <property type="term" value="C:cell outer membrane"/>
    <property type="evidence" value="ECO:0007669"/>
    <property type="project" value="UniProtKB-SubCell"/>
</dbReference>
<comment type="subcellular location">
    <subcellularLocation>
        <location evidence="1">Cell outer membrane</location>
        <topology evidence="1">Multi-pass membrane protein</topology>
    </subcellularLocation>
</comment>
<feature type="domain" description="Outer membrane protein beta-barrel" evidence="7">
    <location>
        <begin position="7"/>
        <end position="240"/>
    </location>
</feature>
<feature type="signal peptide" evidence="6">
    <location>
        <begin position="1"/>
        <end position="20"/>
    </location>
</feature>
<dbReference type="InterPro" id="IPR027385">
    <property type="entry name" value="Beta-barrel_OMP"/>
</dbReference>
<dbReference type="Gene3D" id="2.40.160.20">
    <property type="match status" value="1"/>
</dbReference>
<evidence type="ECO:0000313" key="8">
    <source>
        <dbReference type="EMBL" id="MBS7825264.1"/>
    </source>
</evidence>
<keyword evidence="5" id="KW-0472">Membrane</keyword>
<sequence>MKKIILAVSLVGALSSAAYAQNNDKTGFYVTGKIGTSITHMSKQKAEYIDGDDAADNESISKGSKNKSVFAGGVAFGYNFSQAFGLPVRAELDFTARGKAKANETFNIPGEPETIGVSNQLNINTVMANVYYDFTNESAFTPYVSAGIGYANVKQTVKLNVNEAGVDTFNASKSHRSNNFAWSVGAGVQYALNADLALDLSYRYVDAGKSKVSFREDNSSTTFKTRAKSHDIMLGITYNF</sequence>
<evidence type="ECO:0000256" key="4">
    <source>
        <dbReference type="ARBA" id="ARBA00022729"/>
    </source>
</evidence>
<comment type="caution">
    <text evidence="8">The sequence shown here is derived from an EMBL/GenBank/DDBJ whole genome shotgun (WGS) entry which is preliminary data.</text>
</comment>
<organism evidence="8 9">
    <name type="scientific">Wohlfahrtiimonas chitiniclastica</name>
    <dbReference type="NCBI Taxonomy" id="400946"/>
    <lineage>
        <taxon>Bacteria</taxon>
        <taxon>Pseudomonadati</taxon>
        <taxon>Pseudomonadota</taxon>
        <taxon>Gammaproteobacteria</taxon>
        <taxon>Cardiobacteriales</taxon>
        <taxon>Ignatzschineriaceae</taxon>
        <taxon>Wohlfahrtiimonas</taxon>
    </lineage>
</organism>
<evidence type="ECO:0000256" key="5">
    <source>
        <dbReference type="ARBA" id="ARBA00023136"/>
    </source>
</evidence>
<dbReference type="InterPro" id="IPR011250">
    <property type="entry name" value="OMP/PagP_B-barrel"/>
</dbReference>
<keyword evidence="4 6" id="KW-0732">Signal</keyword>
<dbReference type="AlphaFoldDB" id="A0AB35BZR9"/>
<accession>A0AB35BZR9</accession>
<dbReference type="RefSeq" id="WP_213404243.1">
    <property type="nucleotide sequence ID" value="NZ_JAGIBT010000010.1"/>
</dbReference>